<feature type="transmembrane region" description="Helical" evidence="1">
    <location>
        <begin position="5"/>
        <end position="21"/>
    </location>
</feature>
<accession>A0ABV6GGP9</accession>
<feature type="transmembrane region" description="Helical" evidence="1">
    <location>
        <begin position="171"/>
        <end position="189"/>
    </location>
</feature>
<evidence type="ECO:0000259" key="2">
    <source>
        <dbReference type="Pfam" id="PF02517"/>
    </source>
</evidence>
<dbReference type="EMBL" id="JBHLVO010000012">
    <property type="protein sequence ID" value="MFC0272710.1"/>
    <property type="molecule type" value="Genomic_DNA"/>
</dbReference>
<evidence type="ECO:0000256" key="1">
    <source>
        <dbReference type="SAM" id="Phobius"/>
    </source>
</evidence>
<dbReference type="RefSeq" id="WP_378935304.1">
    <property type="nucleotide sequence ID" value="NZ_JBHLVO010000012.1"/>
</dbReference>
<comment type="caution">
    <text evidence="3">The sequence shown here is derived from an EMBL/GenBank/DDBJ whole genome shotgun (WGS) entry which is preliminary data.</text>
</comment>
<evidence type="ECO:0000313" key="3">
    <source>
        <dbReference type="EMBL" id="MFC0272710.1"/>
    </source>
</evidence>
<gene>
    <name evidence="3" type="ORF">ACFFIX_14840</name>
</gene>
<keyword evidence="1" id="KW-1133">Transmembrane helix</keyword>
<proteinExistence type="predicted"/>
<sequence>MKLFILTSVFFGIGFFLYLYVTSHLLIDVQSKELYVFLDRLSLLFILVPLLSLSLLYKIPFIRYWGKTHWNEMIHFPFVWSGFHQTKIRHFLPIALAINVLILIPFIIQNGWSSFQDVWLVALIFSITNATLEELLWRGALLSRFSEQLGDKWAVVITSLGFGLQHYSLGFPWIVCIAFSFGGFFYGGITIKSRSIIPSLIWHIVLNILMVFSGLIV</sequence>
<feature type="transmembrane region" description="Helical" evidence="1">
    <location>
        <begin position="91"/>
        <end position="112"/>
    </location>
</feature>
<evidence type="ECO:0000313" key="4">
    <source>
        <dbReference type="Proteomes" id="UP001589854"/>
    </source>
</evidence>
<organism evidence="3 4">
    <name type="scientific">Metabacillus herbersteinensis</name>
    <dbReference type="NCBI Taxonomy" id="283816"/>
    <lineage>
        <taxon>Bacteria</taxon>
        <taxon>Bacillati</taxon>
        <taxon>Bacillota</taxon>
        <taxon>Bacilli</taxon>
        <taxon>Bacillales</taxon>
        <taxon>Bacillaceae</taxon>
        <taxon>Metabacillus</taxon>
    </lineage>
</organism>
<dbReference type="InterPro" id="IPR003675">
    <property type="entry name" value="Rce1/LyrA-like_dom"/>
</dbReference>
<keyword evidence="4" id="KW-1185">Reference proteome</keyword>
<name>A0ABV6GGP9_9BACI</name>
<feature type="transmembrane region" description="Helical" evidence="1">
    <location>
        <begin position="41"/>
        <end position="59"/>
    </location>
</feature>
<dbReference type="Proteomes" id="UP001589854">
    <property type="component" value="Unassembled WGS sequence"/>
</dbReference>
<keyword evidence="1" id="KW-0812">Transmembrane</keyword>
<protein>
    <submittedName>
        <fullName evidence="3">Lysostaphin resistance A-like protein</fullName>
    </submittedName>
</protein>
<feature type="transmembrane region" description="Helical" evidence="1">
    <location>
        <begin position="196"/>
        <end position="216"/>
    </location>
</feature>
<reference evidence="3 4" key="1">
    <citation type="submission" date="2024-09" db="EMBL/GenBank/DDBJ databases">
        <authorList>
            <person name="Sun Q."/>
            <person name="Mori K."/>
        </authorList>
    </citation>
    <scope>NUCLEOTIDE SEQUENCE [LARGE SCALE GENOMIC DNA]</scope>
    <source>
        <strain evidence="3 4">CCM 7228</strain>
    </source>
</reference>
<feature type="domain" description="CAAX prenyl protease 2/Lysostaphin resistance protein A-like" evidence="2">
    <location>
        <begin position="117"/>
        <end position="208"/>
    </location>
</feature>
<keyword evidence="1" id="KW-0472">Membrane</keyword>
<dbReference type="Pfam" id="PF02517">
    <property type="entry name" value="Rce1-like"/>
    <property type="match status" value="1"/>
</dbReference>